<proteinExistence type="predicted"/>
<evidence type="ECO:0000259" key="3">
    <source>
        <dbReference type="Pfam" id="PF18962"/>
    </source>
</evidence>
<name>A0A5M8P0P3_9BACT</name>
<dbReference type="InterPro" id="IPR008979">
    <property type="entry name" value="Galactose-bd-like_sf"/>
</dbReference>
<feature type="domain" description="Carbohydrate binding module family 35" evidence="2">
    <location>
        <begin position="27"/>
        <end position="122"/>
    </location>
</feature>
<dbReference type="InterPro" id="IPR041342">
    <property type="entry name" value="CBM35"/>
</dbReference>
<dbReference type="AlphaFoldDB" id="A0A5M8P0P3"/>
<feature type="domain" description="DUF5010" evidence="1">
    <location>
        <begin position="198"/>
        <end position="553"/>
    </location>
</feature>
<dbReference type="SUPFAM" id="SSF49785">
    <property type="entry name" value="Galactose-binding domain-like"/>
    <property type="match status" value="1"/>
</dbReference>
<dbReference type="Gene3D" id="2.60.120.260">
    <property type="entry name" value="Galactose-binding domain-like"/>
    <property type="match status" value="1"/>
</dbReference>
<evidence type="ECO:0000313" key="5">
    <source>
        <dbReference type="Proteomes" id="UP000324575"/>
    </source>
</evidence>
<evidence type="ECO:0000259" key="1">
    <source>
        <dbReference type="Pfam" id="PF16402"/>
    </source>
</evidence>
<dbReference type="EMBL" id="SNRX01000012">
    <property type="protein sequence ID" value="KAA6301910.1"/>
    <property type="molecule type" value="Genomic_DNA"/>
</dbReference>
<dbReference type="SMART" id="SM00706">
    <property type="entry name" value="TECPR"/>
    <property type="match status" value="5"/>
</dbReference>
<evidence type="ECO:0008006" key="6">
    <source>
        <dbReference type="Google" id="ProtNLM"/>
    </source>
</evidence>
<evidence type="ECO:0000259" key="2">
    <source>
        <dbReference type="Pfam" id="PF18099"/>
    </source>
</evidence>
<dbReference type="InterPro" id="IPR006624">
    <property type="entry name" value="Beta-propeller_rpt_TECPR"/>
</dbReference>
<dbReference type="InterPro" id="IPR032178">
    <property type="entry name" value="DUF5010"/>
</dbReference>
<dbReference type="Proteomes" id="UP000324575">
    <property type="component" value="Unassembled WGS sequence"/>
</dbReference>
<dbReference type="InterPro" id="IPR026444">
    <property type="entry name" value="Secre_tail"/>
</dbReference>
<dbReference type="Pfam" id="PF19193">
    <property type="entry name" value="Tectonin"/>
    <property type="match status" value="2"/>
</dbReference>
<dbReference type="Pfam" id="PF18099">
    <property type="entry name" value="CBM_35_2"/>
    <property type="match status" value="1"/>
</dbReference>
<dbReference type="NCBIfam" id="TIGR04183">
    <property type="entry name" value="Por_Secre_tail"/>
    <property type="match status" value="1"/>
</dbReference>
<protein>
    <recommendedName>
        <fullName evidence="6">T9SS type A sorting domain-containing protein</fullName>
    </recommendedName>
</protein>
<dbReference type="Pfam" id="PF16402">
    <property type="entry name" value="DUF5010"/>
    <property type="match status" value="1"/>
</dbReference>
<gene>
    <name evidence="4" type="ORF">EZS26_001913</name>
</gene>
<reference evidence="4 5" key="1">
    <citation type="submission" date="2019-03" db="EMBL/GenBank/DDBJ databases">
        <title>Single cell metagenomics reveals metabolic interactions within the superorganism composed of flagellate Streblomastix strix and complex community of Bacteroidetes bacteria on its surface.</title>
        <authorList>
            <person name="Treitli S.C."/>
            <person name="Kolisko M."/>
            <person name="Husnik F."/>
            <person name="Keeling P."/>
            <person name="Hampl V."/>
        </authorList>
    </citation>
    <scope>NUCLEOTIDE SEQUENCE [LARGE SCALE GENOMIC DNA]</scope>
    <source>
        <strain evidence="4">St1</strain>
    </source>
</reference>
<accession>A0A5M8P0P3</accession>
<comment type="caution">
    <text evidence="4">The sequence shown here is derived from an EMBL/GenBank/DDBJ whole genome shotgun (WGS) entry which is preliminary data.</text>
</comment>
<organism evidence="4 5">
    <name type="scientific">Candidatus Ordinivivax streblomastigis</name>
    <dbReference type="NCBI Taxonomy" id="2540710"/>
    <lineage>
        <taxon>Bacteria</taxon>
        <taxon>Pseudomonadati</taxon>
        <taxon>Bacteroidota</taxon>
        <taxon>Bacteroidia</taxon>
        <taxon>Bacteroidales</taxon>
        <taxon>Candidatus Ordinivivax</taxon>
    </lineage>
</organism>
<sequence>MEIKRLLILISLIGCFSLVKATDYTYSNNWYVGDTEQGEWIKHKKIHIAEGDYRFTTRAIAPTTGKTLALALNDNIAFTGIEVPADKTGKFQLVHLGSKHLAAGYYDIKLIFETGDVNCDMIFIKKDARTDNAVLDTDIEYSLNHTDGMHISPIAGASGGSSVLAKSGDPGDNIAYYFHADPGNGMRYTREQVMQWNKQPLYTFHLEYTQEAMDILVQEFAESKVDFIWAHGRGEPDAQNEIIDRDFKDGAGGMPCRGLSILADAIKRNPYAKNNLKVAYFFDSAASFTSAGLTQFYNGSLDYRNDDFRNFMWEFAVKKWYQTIPHELLFTLPDTEGLGRTIVPMQWWTCGVGSKWGDRNIELTGAEGFTGFFNFLKEKMESEFGITPAWILDQSFFDRGGQAARNIAWGTQAWFIWGQGITDIRTFNGKKFAFALNGGRIPIYEAVQNDWNPYTDAGTFTGDNYNQIRTKGYHTSALDANGEPVIRSMYERGTNENAEWLVLESWFDWYEGSTWYRSGHREYAYPNQHLNLCREFADKETTSILLEAESCDEFFDKSSGNSGGAYRLDWYKTSELQKDYWDANLEADIDIFRPLHQLSDIELHTGSIASTPNKIEAGYKDVWVLAGKNNSIYANEIDGYPVARWDMATNNNYLSDLTLGGYSAWGITTTGRVVRSSLPSGQKSNKNDTWQQVDGEMTIVDIDANNAMVWGVDNQSNIYYRNFAATRPWVKIEGKLTSIAVDELFGWGFAPDGTLKRFSLQSKSDWKIVPNPHHLTHLSANCEEVWGVNAQNEVYRISSSGYGDWEFVADGYKDVSVGTNFVWFLDTNDKPYKCELNSFTEYSAFTLPNETGIIYSDVNKTSVAAYPNPFADRLTLTITSRADETIQLCLRSIDGKTIYRNTVDVETGRMELNLESEIRNLPPGIYLLSIGTSSGKEVIKIVKR</sequence>
<feature type="domain" description="Secretion system C-terminal sorting" evidence="3">
    <location>
        <begin position="866"/>
        <end position="941"/>
    </location>
</feature>
<evidence type="ECO:0000313" key="4">
    <source>
        <dbReference type="EMBL" id="KAA6301910.1"/>
    </source>
</evidence>
<dbReference type="Pfam" id="PF18962">
    <property type="entry name" value="Por_Secre_tail"/>
    <property type="match status" value="1"/>
</dbReference>